<organism evidence="1 2">
    <name type="scientific">Pseudomonas phage vB_PaeS_C1</name>
    <dbReference type="NCBI Taxonomy" id="2099649"/>
    <lineage>
        <taxon>Viruses</taxon>
        <taxon>Duplodnaviria</taxon>
        <taxon>Heunggongvirae</taxon>
        <taxon>Uroviricota</taxon>
        <taxon>Caudoviricetes</taxon>
        <taxon>Jondennisvirinae</taxon>
        <taxon>Septimatrevirus</taxon>
        <taxon>Septimatrevirus C1</taxon>
        <taxon>Septimatrevirus sv73</taxon>
    </lineage>
</organism>
<reference evidence="2" key="1">
    <citation type="submission" date="2018-01" db="EMBL/GenBank/DDBJ databases">
        <authorList>
            <person name="Qu K."/>
        </authorList>
    </citation>
    <scope>NUCLEOTIDE SEQUENCE [LARGE SCALE GENOMIC DNA]</scope>
</reference>
<name>A0A2P1CAA2_9CAUD</name>
<evidence type="ECO:0000313" key="1">
    <source>
        <dbReference type="EMBL" id="AVJ48130.1"/>
    </source>
</evidence>
<protein>
    <submittedName>
        <fullName evidence="1">Uncharacterized protein</fullName>
    </submittedName>
</protein>
<dbReference type="PROSITE" id="PS51257">
    <property type="entry name" value="PROKAR_LIPOPROTEIN"/>
    <property type="match status" value="1"/>
</dbReference>
<dbReference type="Proteomes" id="UP000240854">
    <property type="component" value="Segment"/>
</dbReference>
<evidence type="ECO:0000313" key="2">
    <source>
        <dbReference type="Proteomes" id="UP000240854"/>
    </source>
</evidence>
<accession>A0A2P1CAA2</accession>
<dbReference type="EMBL" id="MG897800">
    <property type="protein sequence ID" value="AVJ48130.1"/>
    <property type="molecule type" value="Genomic_DNA"/>
</dbReference>
<keyword evidence="2" id="KW-1185">Reference proteome</keyword>
<gene>
    <name evidence="1" type="ORF">vBPaeSC1_58</name>
</gene>
<sequence>MKAFIWKVKYTLNGRRMFGFSTAWAFACVWVDEGDWLDFSPCEAVSEDISALQ</sequence>
<proteinExistence type="predicted"/>